<dbReference type="InterPro" id="IPR050237">
    <property type="entry name" value="ATP-dep_AMP-bd_enzyme"/>
</dbReference>
<dbReference type="EMBL" id="JBHSMU010000013">
    <property type="protein sequence ID" value="MFC5460660.1"/>
    <property type="molecule type" value="Genomic_DNA"/>
</dbReference>
<proteinExistence type="predicted"/>
<evidence type="ECO:0000259" key="2">
    <source>
        <dbReference type="Pfam" id="PF13193"/>
    </source>
</evidence>
<evidence type="ECO:0000313" key="3">
    <source>
        <dbReference type="EMBL" id="MFC5460660.1"/>
    </source>
</evidence>
<dbReference type="Pfam" id="PF00501">
    <property type="entry name" value="AMP-binding"/>
    <property type="match status" value="1"/>
</dbReference>
<protein>
    <submittedName>
        <fullName evidence="3">AMP-binding protein</fullName>
    </submittedName>
</protein>
<comment type="caution">
    <text evidence="3">The sequence shown here is derived from an EMBL/GenBank/DDBJ whole genome shotgun (WGS) entry which is preliminary data.</text>
</comment>
<dbReference type="RefSeq" id="WP_379783726.1">
    <property type="nucleotide sequence ID" value="NZ_JBHSMU010000013.1"/>
</dbReference>
<name>A0ABW0L5E2_9BURK</name>
<dbReference type="Gene3D" id="3.30.300.30">
    <property type="match status" value="1"/>
</dbReference>
<sequence length="407" mass="43759">MDPFERAQWWRHAPSLERVVRDLLAFELAQARPGRVLPLQPWPAELDLVADLGADSLDLMGAGTALGDLLGFGRSGMMDALLGRPLLAGWVEAARTSLAGHDAELVFRTSGSSGAPKRCTHSLASLWREVDALARLVPGRRRMLSAVPAHHIYGFLFTVLLPQAGREALPVLDLRAQSPASLAAWLEPGDLVVAHPDFWAQVAALGPEFPPDVTGVTSTAPCPDAVAQALAGGGLRLLQVYGSSETAGVGWRDAAAEPYRLFPYWRRTDIDNTLERDGAGGVERQALQDRLVWSGPDRFVPNGRIDSAVQVGGTNVFPVYVAEVLAMHPGVAECVVRPMRPDEGTRLKAFVVPKAGAHDATALRVTLSSWIGERLAPAECPAAYSFGSALPRQPSGKLTDWIIDAWD</sequence>
<dbReference type="Gene3D" id="3.40.50.12780">
    <property type="entry name" value="N-terminal domain of ligase-like"/>
    <property type="match status" value="1"/>
</dbReference>
<dbReference type="PANTHER" id="PTHR43767">
    <property type="entry name" value="LONG-CHAIN-FATTY-ACID--COA LIGASE"/>
    <property type="match status" value="1"/>
</dbReference>
<dbReference type="InterPro" id="IPR045851">
    <property type="entry name" value="AMP-bd_C_sf"/>
</dbReference>
<dbReference type="Proteomes" id="UP001596050">
    <property type="component" value="Unassembled WGS sequence"/>
</dbReference>
<dbReference type="InterPro" id="IPR000873">
    <property type="entry name" value="AMP-dep_synth/lig_dom"/>
</dbReference>
<dbReference type="InterPro" id="IPR042099">
    <property type="entry name" value="ANL_N_sf"/>
</dbReference>
<dbReference type="Pfam" id="PF13193">
    <property type="entry name" value="AMP-binding_C"/>
    <property type="match status" value="1"/>
</dbReference>
<evidence type="ECO:0000259" key="1">
    <source>
        <dbReference type="Pfam" id="PF00501"/>
    </source>
</evidence>
<organism evidence="3 4">
    <name type="scientific">Massilia niabensis</name>
    <dbReference type="NCBI Taxonomy" id="544910"/>
    <lineage>
        <taxon>Bacteria</taxon>
        <taxon>Pseudomonadati</taxon>
        <taxon>Pseudomonadota</taxon>
        <taxon>Betaproteobacteria</taxon>
        <taxon>Burkholderiales</taxon>
        <taxon>Oxalobacteraceae</taxon>
        <taxon>Telluria group</taxon>
        <taxon>Massilia</taxon>
    </lineage>
</organism>
<gene>
    <name evidence="3" type="ORF">ACFPN5_12675</name>
</gene>
<evidence type="ECO:0000313" key="4">
    <source>
        <dbReference type="Proteomes" id="UP001596050"/>
    </source>
</evidence>
<keyword evidence="4" id="KW-1185">Reference proteome</keyword>
<feature type="domain" description="AMP-binding enzyme C-terminal" evidence="2">
    <location>
        <begin position="322"/>
        <end position="397"/>
    </location>
</feature>
<accession>A0ABW0L5E2</accession>
<dbReference type="PANTHER" id="PTHR43767:SF10">
    <property type="entry name" value="SURFACTIN SYNTHASE SUBUNIT 1"/>
    <property type="match status" value="1"/>
</dbReference>
<dbReference type="InterPro" id="IPR025110">
    <property type="entry name" value="AMP-bd_C"/>
</dbReference>
<feature type="domain" description="AMP-dependent synthetase/ligase" evidence="1">
    <location>
        <begin position="98"/>
        <end position="251"/>
    </location>
</feature>
<reference evidence="4" key="1">
    <citation type="journal article" date="2019" name="Int. J. Syst. Evol. Microbiol.">
        <title>The Global Catalogue of Microorganisms (GCM) 10K type strain sequencing project: providing services to taxonomists for standard genome sequencing and annotation.</title>
        <authorList>
            <consortium name="The Broad Institute Genomics Platform"/>
            <consortium name="The Broad Institute Genome Sequencing Center for Infectious Disease"/>
            <person name="Wu L."/>
            <person name="Ma J."/>
        </authorList>
    </citation>
    <scope>NUCLEOTIDE SEQUENCE [LARGE SCALE GENOMIC DNA]</scope>
    <source>
        <strain evidence="4">KACC 12649</strain>
    </source>
</reference>
<dbReference type="SUPFAM" id="SSF56801">
    <property type="entry name" value="Acetyl-CoA synthetase-like"/>
    <property type="match status" value="1"/>
</dbReference>